<proteinExistence type="predicted"/>
<evidence type="ECO:0000313" key="1">
    <source>
        <dbReference type="EMBL" id="SHH32017.1"/>
    </source>
</evidence>
<dbReference type="EMBL" id="FQXH01000016">
    <property type="protein sequence ID" value="SHH32017.1"/>
    <property type="molecule type" value="Genomic_DNA"/>
</dbReference>
<keyword evidence="2" id="KW-1185">Reference proteome</keyword>
<accession>A0A1M5S089</accession>
<name>A0A1M5S089_9FIRM</name>
<dbReference type="RefSeq" id="WP_072725317.1">
    <property type="nucleotide sequence ID" value="NZ_FQXH01000016.1"/>
</dbReference>
<protein>
    <submittedName>
        <fullName evidence="1">Uncharacterized protein</fullName>
    </submittedName>
</protein>
<gene>
    <name evidence="1" type="ORF">SAMN02744040_01585</name>
</gene>
<sequence length="119" mass="14522">MKNENLNAENARRIDELIDIVEKHTRTERHLEQHSDITSPEQIEHVKEIQKDREYRIENLKNIIAYGQHSNDNELENLEKNYHYTQNYLDQNKNHMNKQDLEKAIEKQNHRKDQMKFLD</sequence>
<dbReference type="Proteomes" id="UP000242520">
    <property type="component" value="Unassembled WGS sequence"/>
</dbReference>
<dbReference type="AlphaFoldDB" id="A0A1M5S089"/>
<dbReference type="OrthoDB" id="1716599at2"/>
<evidence type="ECO:0000313" key="2">
    <source>
        <dbReference type="Proteomes" id="UP000242520"/>
    </source>
</evidence>
<reference evidence="2" key="1">
    <citation type="submission" date="2016-11" db="EMBL/GenBank/DDBJ databases">
        <authorList>
            <person name="Varghese N."/>
            <person name="Submissions S."/>
        </authorList>
    </citation>
    <scope>NUCLEOTIDE SEQUENCE [LARGE SCALE GENOMIC DNA]</scope>
    <source>
        <strain evidence="2">DSM 15285</strain>
    </source>
</reference>
<organism evidence="1 2">
    <name type="scientific">Tepidibacter thalassicus DSM 15285</name>
    <dbReference type="NCBI Taxonomy" id="1123350"/>
    <lineage>
        <taxon>Bacteria</taxon>
        <taxon>Bacillati</taxon>
        <taxon>Bacillota</taxon>
        <taxon>Clostridia</taxon>
        <taxon>Peptostreptococcales</taxon>
        <taxon>Peptostreptococcaceae</taxon>
        <taxon>Tepidibacter</taxon>
    </lineage>
</organism>